<proteinExistence type="predicted"/>
<accession>A0A3S9QG15</accession>
<sequence>MTLEQTLEQRKNTHGNFKENSAISMGLKSMFRDHGNFYFMPRYQQEALDMIAHKISRLIAGDSYFIDTWRDIAGYAQLVVNELSDDPKATDVVQQYTKADQLKLPL</sequence>
<dbReference type="Proteomes" id="UP000280228">
    <property type="component" value="Chromosome"/>
</dbReference>
<organism evidence="1 2">
    <name type="scientific">Moraxella catarrhalis</name>
    <name type="common">Branhamella catarrhalis</name>
    <dbReference type="NCBI Taxonomy" id="480"/>
    <lineage>
        <taxon>Bacteria</taxon>
        <taxon>Pseudomonadati</taxon>
        <taxon>Pseudomonadota</taxon>
        <taxon>Gammaproteobacteria</taxon>
        <taxon>Moraxellales</taxon>
        <taxon>Moraxellaceae</taxon>
        <taxon>Moraxella</taxon>
    </lineage>
</organism>
<dbReference type="AlphaFoldDB" id="A0A3S9QG15"/>
<protein>
    <submittedName>
        <fullName evidence="1">Uncharacterized protein</fullName>
    </submittedName>
</protein>
<evidence type="ECO:0000313" key="2">
    <source>
        <dbReference type="Proteomes" id="UP000280228"/>
    </source>
</evidence>
<dbReference type="EMBL" id="CP034662">
    <property type="protein sequence ID" value="AZQ93679.1"/>
    <property type="molecule type" value="Genomic_DNA"/>
</dbReference>
<gene>
    <name evidence="1" type="ORF">EJK53_0868</name>
</gene>
<evidence type="ECO:0000313" key="1">
    <source>
        <dbReference type="EMBL" id="AZQ93679.1"/>
    </source>
</evidence>
<dbReference type="RefSeq" id="WP_003667832.1">
    <property type="nucleotide sequence ID" value="NZ_CP034662.1"/>
</dbReference>
<reference evidence="1 2" key="1">
    <citation type="submission" date="2018-12" db="EMBL/GenBank/DDBJ databases">
        <title>Persistence of Moraxella catarrhalis in Chronic Obstructive Pulmonary Disease and Regulation of the Hag/MID Adhesin.</title>
        <authorList>
            <person name="Murphy T."/>
            <person name="Zhao X."/>
            <person name="Vyas G."/>
            <person name="Aluvathingal J."/>
            <person name="Nadendla S."/>
            <person name="Tallon L."/>
            <person name="Tettelin H."/>
        </authorList>
    </citation>
    <scope>NUCLEOTIDE SEQUENCE [LARGE SCALE GENOMIC DNA]</scope>
    <source>
        <strain evidence="1 2">46P58B1</strain>
    </source>
</reference>
<name>A0A3S9QG15_MORCA</name>